<dbReference type="PROSITE" id="PS51257">
    <property type="entry name" value="PROKAR_LIPOPROTEIN"/>
    <property type="match status" value="1"/>
</dbReference>
<dbReference type="RefSeq" id="WP_126725395.1">
    <property type="nucleotide sequence ID" value="NZ_RYZH01000018.1"/>
</dbReference>
<dbReference type="EMBL" id="RYZH01000018">
    <property type="protein sequence ID" value="RUL87685.1"/>
    <property type="molecule type" value="Genomic_DNA"/>
</dbReference>
<reference evidence="2 3" key="2">
    <citation type="submission" date="2019-01" db="EMBL/GenBank/DDBJ databases">
        <title>Tautonia sociabilis, a novel thermotolerant planctomycete of Isosphaeraceae family, isolated from a 4000 m deep subterranean habitat.</title>
        <authorList>
            <person name="Kovaleva O.L."/>
            <person name="Elcheninov A.G."/>
            <person name="Van Heerden E."/>
            <person name="Toshchakov S.V."/>
            <person name="Novikov A."/>
            <person name="Bonch-Osmolovskaya E.A."/>
            <person name="Kublanov I.V."/>
        </authorList>
    </citation>
    <scope>NUCLEOTIDE SEQUENCE [LARGE SCALE GENOMIC DNA]</scope>
    <source>
        <strain evidence="2 3">GM2012</strain>
    </source>
</reference>
<accession>A0A432MKM6</accession>
<evidence type="ECO:0000313" key="2">
    <source>
        <dbReference type="EMBL" id="RUL87685.1"/>
    </source>
</evidence>
<keyword evidence="1" id="KW-0732">Signal</keyword>
<dbReference type="OrthoDB" id="9791045at2"/>
<keyword evidence="3" id="KW-1185">Reference proteome</keyword>
<dbReference type="InterPro" id="IPR026045">
    <property type="entry name" value="Ferric-bd"/>
</dbReference>
<organism evidence="2 3">
    <name type="scientific">Tautonia sociabilis</name>
    <dbReference type="NCBI Taxonomy" id="2080755"/>
    <lineage>
        <taxon>Bacteria</taxon>
        <taxon>Pseudomonadati</taxon>
        <taxon>Planctomycetota</taxon>
        <taxon>Planctomycetia</taxon>
        <taxon>Isosphaerales</taxon>
        <taxon>Isosphaeraceae</taxon>
        <taxon>Tautonia</taxon>
    </lineage>
</organism>
<comment type="caution">
    <text evidence="2">The sequence shown here is derived from an EMBL/GenBank/DDBJ whole genome shotgun (WGS) entry which is preliminary data.</text>
</comment>
<dbReference type="InterPro" id="IPR006059">
    <property type="entry name" value="SBP"/>
</dbReference>
<dbReference type="SUPFAM" id="SSF53850">
    <property type="entry name" value="Periplasmic binding protein-like II"/>
    <property type="match status" value="1"/>
</dbReference>
<proteinExistence type="predicted"/>
<dbReference type="PIRSF" id="PIRSF002825">
    <property type="entry name" value="CfbpA"/>
    <property type="match status" value="1"/>
</dbReference>
<dbReference type="Pfam" id="PF13416">
    <property type="entry name" value="SBP_bac_8"/>
    <property type="match status" value="1"/>
</dbReference>
<sequence length="346" mass="37001">MTRRLLLIALPAALAGCSSPEGTGSASPAEDRVVVYTALDREFSEPILDAYAKETGVQVDARYDVESTKTVGLTNALIAEADRPRADLFWNNEILNTLRLQQLGLLSPFTPEHADAIPEPYRASDGSWYGFAARARILIVNTELVPEDDRPTGIRDLADPKWTGKVGIAKPLFGTTASHAACLFEAWGDEEAKRYFLDLKANDVKVLSGNKQVAQDVASGRLAFGLTDTDDAMVMIEELGAPVAIIYPDQGEDGLGTLFIPNTIALMKGAPHPEAAADLASALLSSEVEATLAAGPSAQIPILLGTEASARVETPATVKAMAVDFEAAASRWDEVATFIREEFSPE</sequence>
<protein>
    <submittedName>
        <fullName evidence="2">Extracellular solute-binding protein</fullName>
    </submittedName>
</protein>
<dbReference type="PANTHER" id="PTHR30006">
    <property type="entry name" value="THIAMINE-BINDING PERIPLASMIC PROTEIN-RELATED"/>
    <property type="match status" value="1"/>
</dbReference>
<dbReference type="Gene3D" id="3.40.190.10">
    <property type="entry name" value="Periplasmic binding protein-like II"/>
    <property type="match status" value="2"/>
</dbReference>
<dbReference type="AlphaFoldDB" id="A0A432MKM6"/>
<dbReference type="PANTHER" id="PTHR30006:SF24">
    <property type="entry name" value="SLL0237 PROTEIN"/>
    <property type="match status" value="1"/>
</dbReference>
<evidence type="ECO:0000256" key="1">
    <source>
        <dbReference type="ARBA" id="ARBA00022729"/>
    </source>
</evidence>
<gene>
    <name evidence="2" type="ORF">TsocGM_10890</name>
</gene>
<dbReference type="Proteomes" id="UP000280296">
    <property type="component" value="Unassembled WGS sequence"/>
</dbReference>
<evidence type="ECO:0000313" key="3">
    <source>
        <dbReference type="Proteomes" id="UP000280296"/>
    </source>
</evidence>
<name>A0A432MKM6_9BACT</name>
<reference evidence="2 3" key="1">
    <citation type="submission" date="2018-12" db="EMBL/GenBank/DDBJ databases">
        <authorList>
            <person name="Toschakov S.V."/>
        </authorList>
    </citation>
    <scope>NUCLEOTIDE SEQUENCE [LARGE SCALE GENOMIC DNA]</scope>
    <source>
        <strain evidence="2 3">GM2012</strain>
    </source>
</reference>
<dbReference type="CDD" id="cd13518">
    <property type="entry name" value="PBP2_Fe3_thiamine_like"/>
    <property type="match status" value="1"/>
</dbReference>